<name>A0AAV7VK36_PLEWA</name>
<feature type="region of interest" description="Disordered" evidence="1">
    <location>
        <begin position="47"/>
        <end position="74"/>
    </location>
</feature>
<accession>A0AAV7VK36</accession>
<protein>
    <submittedName>
        <fullName evidence="2">Uncharacterized protein</fullName>
    </submittedName>
</protein>
<evidence type="ECO:0000256" key="1">
    <source>
        <dbReference type="SAM" id="MobiDB-lite"/>
    </source>
</evidence>
<evidence type="ECO:0000313" key="3">
    <source>
        <dbReference type="Proteomes" id="UP001066276"/>
    </source>
</evidence>
<sequence>MSLQAPPTSRSVRGCSEFPQLGPLLLSPQGIPPPLVPHVSAQRLQRSRRLLLPQSKPLTHRRLRSAERRAVGAH</sequence>
<proteinExistence type="predicted"/>
<comment type="caution">
    <text evidence="2">The sequence shown here is derived from an EMBL/GenBank/DDBJ whole genome shotgun (WGS) entry which is preliminary data.</text>
</comment>
<keyword evidence="3" id="KW-1185">Reference proteome</keyword>
<organism evidence="2 3">
    <name type="scientific">Pleurodeles waltl</name>
    <name type="common">Iberian ribbed newt</name>
    <dbReference type="NCBI Taxonomy" id="8319"/>
    <lineage>
        <taxon>Eukaryota</taxon>
        <taxon>Metazoa</taxon>
        <taxon>Chordata</taxon>
        <taxon>Craniata</taxon>
        <taxon>Vertebrata</taxon>
        <taxon>Euteleostomi</taxon>
        <taxon>Amphibia</taxon>
        <taxon>Batrachia</taxon>
        <taxon>Caudata</taxon>
        <taxon>Salamandroidea</taxon>
        <taxon>Salamandridae</taxon>
        <taxon>Pleurodelinae</taxon>
        <taxon>Pleurodeles</taxon>
    </lineage>
</organism>
<dbReference type="Proteomes" id="UP001066276">
    <property type="component" value="Chromosome 2_1"/>
</dbReference>
<dbReference type="AlphaFoldDB" id="A0AAV7VK36"/>
<reference evidence="2" key="1">
    <citation type="journal article" date="2022" name="bioRxiv">
        <title>Sequencing and chromosome-scale assembly of the giantPleurodeles waltlgenome.</title>
        <authorList>
            <person name="Brown T."/>
            <person name="Elewa A."/>
            <person name="Iarovenko S."/>
            <person name="Subramanian E."/>
            <person name="Araus A.J."/>
            <person name="Petzold A."/>
            <person name="Susuki M."/>
            <person name="Suzuki K.-i.T."/>
            <person name="Hayashi T."/>
            <person name="Toyoda A."/>
            <person name="Oliveira C."/>
            <person name="Osipova E."/>
            <person name="Leigh N.D."/>
            <person name="Simon A."/>
            <person name="Yun M.H."/>
        </authorList>
    </citation>
    <scope>NUCLEOTIDE SEQUENCE</scope>
    <source>
        <strain evidence="2">20211129_DDA</strain>
        <tissue evidence="2">Liver</tissue>
    </source>
</reference>
<evidence type="ECO:0000313" key="2">
    <source>
        <dbReference type="EMBL" id="KAJ1201117.1"/>
    </source>
</evidence>
<gene>
    <name evidence="2" type="ORF">NDU88_004932</name>
</gene>
<dbReference type="EMBL" id="JANPWB010000003">
    <property type="protein sequence ID" value="KAJ1201117.1"/>
    <property type="molecule type" value="Genomic_DNA"/>
</dbReference>
<feature type="compositionally biased region" description="Basic and acidic residues" evidence="1">
    <location>
        <begin position="64"/>
        <end position="74"/>
    </location>
</feature>